<accession>A0A4Q7DKW7</accession>
<reference evidence="2 3" key="1">
    <citation type="submission" date="2018-10" db="EMBL/GenBank/DDBJ databases">
        <title>An updated phylogeny of the Alphaproteobacteria reveals that the parasitic Rickettsiales and Holosporales have independent origins.</title>
        <authorList>
            <person name="Munoz-Gomez S.A."/>
            <person name="Hess S."/>
            <person name="Burger G."/>
            <person name="Lang B.F."/>
            <person name="Susko E."/>
            <person name="Slamovits C.H."/>
            <person name="Roger A.J."/>
        </authorList>
    </citation>
    <scope>NUCLEOTIDE SEQUENCE [LARGE SCALE GENOMIC DNA]</scope>
    <source>
        <strain evidence="2">HOLO01</strain>
    </source>
</reference>
<feature type="signal peptide" evidence="1">
    <location>
        <begin position="1"/>
        <end position="18"/>
    </location>
</feature>
<dbReference type="RefSeq" id="WP_130153153.1">
    <property type="nucleotide sequence ID" value="NZ_SCFB01000001.1"/>
</dbReference>
<dbReference type="Proteomes" id="UP000293550">
    <property type="component" value="Unassembled WGS sequence"/>
</dbReference>
<proteinExistence type="predicted"/>
<dbReference type="PROSITE" id="PS51257">
    <property type="entry name" value="PROKAR_LIPOPROTEIN"/>
    <property type="match status" value="1"/>
</dbReference>
<organism evidence="2 3">
    <name type="scientific">Candidatus Finniella inopinata</name>
    <dbReference type="NCBI Taxonomy" id="1696036"/>
    <lineage>
        <taxon>Bacteria</taxon>
        <taxon>Pseudomonadati</taxon>
        <taxon>Pseudomonadota</taxon>
        <taxon>Alphaproteobacteria</taxon>
        <taxon>Holosporales</taxon>
        <taxon>Candidatus Paracaedibacteraceae</taxon>
        <taxon>Candidatus Finniella</taxon>
    </lineage>
</organism>
<dbReference type="AlphaFoldDB" id="A0A4Q7DKW7"/>
<protein>
    <submittedName>
        <fullName evidence="2">Uncharacterized protein</fullName>
    </submittedName>
</protein>
<name>A0A4Q7DKW7_9PROT</name>
<evidence type="ECO:0000256" key="1">
    <source>
        <dbReference type="SAM" id="SignalP"/>
    </source>
</evidence>
<feature type="chain" id="PRO_5020692903" evidence="1">
    <location>
        <begin position="19"/>
        <end position="110"/>
    </location>
</feature>
<evidence type="ECO:0000313" key="2">
    <source>
        <dbReference type="EMBL" id="RZI47040.1"/>
    </source>
</evidence>
<dbReference type="EMBL" id="SCFB01000001">
    <property type="protein sequence ID" value="RZI47040.1"/>
    <property type="molecule type" value="Genomic_DNA"/>
</dbReference>
<keyword evidence="3" id="KW-1185">Reference proteome</keyword>
<comment type="caution">
    <text evidence="2">The sequence shown here is derived from an EMBL/GenBank/DDBJ whole genome shotgun (WGS) entry which is preliminary data.</text>
</comment>
<keyword evidence="1" id="KW-0732">Signal</keyword>
<sequence>MRNSLFLLGASLSALSCAYGSTAGELNGGSSHSSINGTLRAGSPLATLPAPAAMDRLERVRVVTRQQARDYPSCFIGESTLRSLCTAIGFPNTDTAAVTTGAKMPPFRPS</sequence>
<gene>
    <name evidence="2" type="ORF">EQU50_00180</name>
</gene>
<evidence type="ECO:0000313" key="3">
    <source>
        <dbReference type="Proteomes" id="UP000293550"/>
    </source>
</evidence>